<organism evidence="2 3">
    <name type="scientific">Enhygromyxa salina</name>
    <dbReference type="NCBI Taxonomy" id="215803"/>
    <lineage>
        <taxon>Bacteria</taxon>
        <taxon>Pseudomonadati</taxon>
        <taxon>Myxococcota</taxon>
        <taxon>Polyangia</taxon>
        <taxon>Nannocystales</taxon>
        <taxon>Nannocystaceae</taxon>
        <taxon>Enhygromyxa</taxon>
    </lineage>
</organism>
<accession>A0A2S9YHP2</accession>
<evidence type="ECO:0000256" key="1">
    <source>
        <dbReference type="SAM" id="MobiDB-lite"/>
    </source>
</evidence>
<name>A0A2S9YHP2_9BACT</name>
<sequence length="202" mass="22632">MLGWALAPALASLAIVVQISLDVPRGEMLEREPKKTKTKRKSAATRSTPRPDAWKARGVEEVEQLRARWSERPFADEPTDPSFRRRHEALLRSVATRARAEVLRGERPTPMQIRPACHTIRCELELCGPKPMIDGIAALLPGVTVVDQPLWHELREIETVAKVSKRSGTAREDHVCRRWLVDFAIEGPAPKDLRMPDAEAAG</sequence>
<comment type="caution">
    <text evidence="2">The sequence shown here is derived from an EMBL/GenBank/DDBJ whole genome shotgun (WGS) entry which is preliminary data.</text>
</comment>
<dbReference type="EMBL" id="PVNK01000035">
    <property type="protein sequence ID" value="PRQ04536.1"/>
    <property type="molecule type" value="Genomic_DNA"/>
</dbReference>
<keyword evidence="3" id="KW-1185">Reference proteome</keyword>
<evidence type="ECO:0000313" key="3">
    <source>
        <dbReference type="Proteomes" id="UP000237968"/>
    </source>
</evidence>
<dbReference type="Proteomes" id="UP000237968">
    <property type="component" value="Unassembled WGS sequence"/>
</dbReference>
<evidence type="ECO:0000313" key="2">
    <source>
        <dbReference type="EMBL" id="PRQ04536.1"/>
    </source>
</evidence>
<gene>
    <name evidence="2" type="ORF">ENSA5_06600</name>
</gene>
<feature type="region of interest" description="Disordered" evidence="1">
    <location>
        <begin position="28"/>
        <end position="53"/>
    </location>
</feature>
<proteinExistence type="predicted"/>
<dbReference type="AlphaFoldDB" id="A0A2S9YHP2"/>
<protein>
    <submittedName>
        <fullName evidence="2">Uncharacterized protein</fullName>
    </submittedName>
</protein>
<reference evidence="2 3" key="1">
    <citation type="submission" date="2018-03" db="EMBL/GenBank/DDBJ databases">
        <title>Draft Genome Sequences of the Obligatory Marine Myxobacteria Enhygromyxa salina SWB005.</title>
        <authorList>
            <person name="Poehlein A."/>
            <person name="Moghaddam J.A."/>
            <person name="Harms H."/>
            <person name="Alanjari M."/>
            <person name="Koenig G.M."/>
            <person name="Daniel R."/>
            <person name="Schaeberle T.F."/>
        </authorList>
    </citation>
    <scope>NUCLEOTIDE SEQUENCE [LARGE SCALE GENOMIC DNA]</scope>
    <source>
        <strain evidence="2 3">SWB005</strain>
    </source>
</reference>